<reference evidence="3 4" key="1">
    <citation type="submission" date="2020-08" db="EMBL/GenBank/DDBJ databases">
        <title>Genome sequence of Rhizobiales bacterium strain IZ6.</title>
        <authorList>
            <person name="Nakai R."/>
            <person name="Naganuma T."/>
        </authorList>
    </citation>
    <scope>NUCLEOTIDE SEQUENCE [LARGE SCALE GENOMIC DNA]</scope>
    <source>
        <strain evidence="3 4">IZ6</strain>
    </source>
</reference>
<feature type="signal peptide" evidence="2">
    <location>
        <begin position="1"/>
        <end position="25"/>
    </location>
</feature>
<dbReference type="AlphaFoldDB" id="A0A6S6QQI3"/>
<evidence type="ECO:0000313" key="3">
    <source>
        <dbReference type="EMBL" id="BCJ89542.1"/>
    </source>
</evidence>
<accession>A0A6S6QQI3</accession>
<sequence length="85" mass="9143">MFRLSAFCLSAILMTVAFMPGKAAAQYSNRSGGSFGGGGGYHSQEAPRQLQRPGYRPGLRPGGPQCYTKRTKGPNGQWQSETVCE</sequence>
<feature type="compositionally biased region" description="Polar residues" evidence="1">
    <location>
        <begin position="74"/>
        <end position="85"/>
    </location>
</feature>
<protein>
    <submittedName>
        <fullName evidence="3">Uncharacterized protein</fullName>
    </submittedName>
</protein>
<dbReference type="KEGG" id="tso:IZ6_02770"/>
<feature type="chain" id="PRO_5028454813" evidence="2">
    <location>
        <begin position="26"/>
        <end position="85"/>
    </location>
</feature>
<evidence type="ECO:0000256" key="1">
    <source>
        <dbReference type="SAM" id="MobiDB-lite"/>
    </source>
</evidence>
<keyword evidence="4" id="KW-1185">Reference proteome</keyword>
<feature type="region of interest" description="Disordered" evidence="1">
    <location>
        <begin position="34"/>
        <end position="85"/>
    </location>
</feature>
<gene>
    <name evidence="3" type="ORF">IZ6_02770</name>
</gene>
<name>A0A6S6QQI3_9HYPH</name>
<feature type="compositionally biased region" description="Low complexity" evidence="1">
    <location>
        <begin position="52"/>
        <end position="64"/>
    </location>
</feature>
<dbReference type="Proteomes" id="UP000515317">
    <property type="component" value="Chromosome"/>
</dbReference>
<evidence type="ECO:0000256" key="2">
    <source>
        <dbReference type="SAM" id="SignalP"/>
    </source>
</evidence>
<organism evidence="3 4">
    <name type="scientific">Terrihabitans soli</name>
    <dbReference type="NCBI Taxonomy" id="708113"/>
    <lineage>
        <taxon>Bacteria</taxon>
        <taxon>Pseudomonadati</taxon>
        <taxon>Pseudomonadota</taxon>
        <taxon>Alphaproteobacteria</taxon>
        <taxon>Hyphomicrobiales</taxon>
        <taxon>Terrihabitans</taxon>
    </lineage>
</organism>
<evidence type="ECO:0000313" key="4">
    <source>
        <dbReference type="Proteomes" id="UP000515317"/>
    </source>
</evidence>
<keyword evidence="2" id="KW-0732">Signal</keyword>
<proteinExistence type="predicted"/>
<dbReference type="EMBL" id="AP023361">
    <property type="protein sequence ID" value="BCJ89542.1"/>
    <property type="molecule type" value="Genomic_DNA"/>
</dbReference>